<dbReference type="InterPro" id="IPR011006">
    <property type="entry name" value="CheY-like_superfamily"/>
</dbReference>
<keyword evidence="3 8" id="KW-0597">Phosphoprotein</keyword>
<dbReference type="PANTHER" id="PTHR48111:SF39">
    <property type="entry name" value="TRANSCRIPTIONAL REGULATORY PROTEIN CPXR"/>
    <property type="match status" value="1"/>
</dbReference>
<feature type="modified residue" description="4-aspartylphosphate" evidence="8">
    <location>
        <position position="68"/>
    </location>
</feature>
<reference evidence="12 13" key="1">
    <citation type="submission" date="2016-10" db="EMBL/GenBank/DDBJ databases">
        <authorList>
            <person name="de Groot N.N."/>
        </authorList>
    </citation>
    <scope>NUCLEOTIDE SEQUENCE [LARGE SCALE GENOMIC DNA]</scope>
    <source>
        <strain evidence="12 13">DSM 22489</strain>
    </source>
</reference>
<dbReference type="EMBL" id="FNVA01000008">
    <property type="protein sequence ID" value="SEG66181.1"/>
    <property type="molecule type" value="Genomic_DNA"/>
</dbReference>
<evidence type="ECO:0000256" key="6">
    <source>
        <dbReference type="ARBA" id="ARBA00023125"/>
    </source>
</evidence>
<keyword evidence="7" id="KW-0804">Transcription</keyword>
<sequence length="245" mass="27202">MSPTSQPVEPQRNVTALPRVLIIDDDRALCSSLERLLRLEGYEVALAHTAPDGLERAITEPYDLLVLDVMLPGGDGRVLLKKLRTTSEVPVIMLTARGDEKDRIHGLEAGADDYLPKPFHVRELLARMRSVLKRRMATPASPQLVKLGDLEIDPGPRLVRRDGEDITLTGTEFEILLLLVKSFGRVVTRDEIAEACLGRTIGAFDRSVDNHISNLRRKLGATWQDKERIQSLRGSGYIYTAGDSA</sequence>
<dbReference type="InterPro" id="IPR016032">
    <property type="entry name" value="Sig_transdc_resp-reg_C-effctor"/>
</dbReference>
<organism evidence="12 13">
    <name type="scientific">Bryocella elongata</name>
    <dbReference type="NCBI Taxonomy" id="863522"/>
    <lineage>
        <taxon>Bacteria</taxon>
        <taxon>Pseudomonadati</taxon>
        <taxon>Acidobacteriota</taxon>
        <taxon>Terriglobia</taxon>
        <taxon>Terriglobales</taxon>
        <taxon>Acidobacteriaceae</taxon>
        <taxon>Bryocella</taxon>
    </lineage>
</organism>
<evidence type="ECO:0000256" key="8">
    <source>
        <dbReference type="PROSITE-ProRule" id="PRU00169"/>
    </source>
</evidence>
<evidence type="ECO:0000256" key="7">
    <source>
        <dbReference type="ARBA" id="ARBA00023163"/>
    </source>
</evidence>
<dbReference type="PROSITE" id="PS50110">
    <property type="entry name" value="RESPONSE_REGULATORY"/>
    <property type="match status" value="1"/>
</dbReference>
<keyword evidence="2" id="KW-0963">Cytoplasm</keyword>
<dbReference type="SMART" id="SM00862">
    <property type="entry name" value="Trans_reg_C"/>
    <property type="match status" value="1"/>
</dbReference>
<dbReference type="GO" id="GO:0005829">
    <property type="term" value="C:cytosol"/>
    <property type="evidence" value="ECO:0007669"/>
    <property type="project" value="TreeGrafter"/>
</dbReference>
<keyword evidence="13" id="KW-1185">Reference proteome</keyword>
<dbReference type="Gene3D" id="6.10.250.690">
    <property type="match status" value="1"/>
</dbReference>
<feature type="DNA-binding region" description="OmpR/PhoB-type" evidence="9">
    <location>
        <begin position="142"/>
        <end position="241"/>
    </location>
</feature>
<evidence type="ECO:0000256" key="1">
    <source>
        <dbReference type="ARBA" id="ARBA00004496"/>
    </source>
</evidence>
<dbReference type="InterPro" id="IPR039420">
    <property type="entry name" value="WalR-like"/>
</dbReference>
<gene>
    <name evidence="12" type="ORF">SAMN05421819_4103</name>
</gene>
<dbReference type="GO" id="GO:0000976">
    <property type="term" value="F:transcription cis-regulatory region binding"/>
    <property type="evidence" value="ECO:0007669"/>
    <property type="project" value="TreeGrafter"/>
</dbReference>
<accession>A0A1H6BZP9</accession>
<dbReference type="GO" id="GO:0006355">
    <property type="term" value="P:regulation of DNA-templated transcription"/>
    <property type="evidence" value="ECO:0007669"/>
    <property type="project" value="InterPro"/>
</dbReference>
<dbReference type="SMART" id="SM00448">
    <property type="entry name" value="REC"/>
    <property type="match status" value="1"/>
</dbReference>
<dbReference type="SUPFAM" id="SSF46894">
    <property type="entry name" value="C-terminal effector domain of the bipartite response regulators"/>
    <property type="match status" value="1"/>
</dbReference>
<feature type="domain" description="OmpR/PhoB-type" evidence="11">
    <location>
        <begin position="142"/>
        <end position="241"/>
    </location>
</feature>
<dbReference type="PANTHER" id="PTHR48111">
    <property type="entry name" value="REGULATOR OF RPOS"/>
    <property type="match status" value="1"/>
</dbReference>
<dbReference type="GO" id="GO:0032993">
    <property type="term" value="C:protein-DNA complex"/>
    <property type="evidence" value="ECO:0007669"/>
    <property type="project" value="TreeGrafter"/>
</dbReference>
<comment type="subcellular location">
    <subcellularLocation>
        <location evidence="1">Cytoplasm</location>
    </subcellularLocation>
</comment>
<dbReference type="SUPFAM" id="SSF52172">
    <property type="entry name" value="CheY-like"/>
    <property type="match status" value="1"/>
</dbReference>
<dbReference type="InterPro" id="IPR001789">
    <property type="entry name" value="Sig_transdc_resp-reg_receiver"/>
</dbReference>
<keyword evidence="4" id="KW-0902">Two-component regulatory system</keyword>
<dbReference type="GO" id="GO:0000156">
    <property type="term" value="F:phosphorelay response regulator activity"/>
    <property type="evidence" value="ECO:0007669"/>
    <property type="project" value="TreeGrafter"/>
</dbReference>
<name>A0A1H6BZP9_9BACT</name>
<evidence type="ECO:0000256" key="2">
    <source>
        <dbReference type="ARBA" id="ARBA00022490"/>
    </source>
</evidence>
<dbReference type="PROSITE" id="PS51755">
    <property type="entry name" value="OMPR_PHOB"/>
    <property type="match status" value="1"/>
</dbReference>
<dbReference type="CDD" id="cd00383">
    <property type="entry name" value="trans_reg_C"/>
    <property type="match status" value="1"/>
</dbReference>
<feature type="domain" description="Response regulatory" evidence="10">
    <location>
        <begin position="19"/>
        <end position="132"/>
    </location>
</feature>
<dbReference type="Proteomes" id="UP000236728">
    <property type="component" value="Unassembled WGS sequence"/>
</dbReference>
<dbReference type="Gene3D" id="3.40.50.2300">
    <property type="match status" value="1"/>
</dbReference>
<dbReference type="InterPro" id="IPR036388">
    <property type="entry name" value="WH-like_DNA-bd_sf"/>
</dbReference>
<dbReference type="RefSeq" id="WP_103934952.1">
    <property type="nucleotide sequence ID" value="NZ_FNVA01000008.1"/>
</dbReference>
<evidence type="ECO:0000256" key="4">
    <source>
        <dbReference type="ARBA" id="ARBA00023012"/>
    </source>
</evidence>
<evidence type="ECO:0000256" key="9">
    <source>
        <dbReference type="PROSITE-ProRule" id="PRU01091"/>
    </source>
</evidence>
<evidence type="ECO:0000259" key="11">
    <source>
        <dbReference type="PROSITE" id="PS51755"/>
    </source>
</evidence>
<evidence type="ECO:0000256" key="3">
    <source>
        <dbReference type="ARBA" id="ARBA00022553"/>
    </source>
</evidence>
<evidence type="ECO:0000256" key="5">
    <source>
        <dbReference type="ARBA" id="ARBA00023015"/>
    </source>
</evidence>
<evidence type="ECO:0000313" key="13">
    <source>
        <dbReference type="Proteomes" id="UP000236728"/>
    </source>
</evidence>
<dbReference type="OrthoDB" id="9793321at2"/>
<evidence type="ECO:0000313" key="12">
    <source>
        <dbReference type="EMBL" id="SEG66181.1"/>
    </source>
</evidence>
<keyword evidence="6 9" id="KW-0238">DNA-binding</keyword>
<dbReference type="Pfam" id="PF00072">
    <property type="entry name" value="Response_reg"/>
    <property type="match status" value="1"/>
</dbReference>
<dbReference type="InterPro" id="IPR001867">
    <property type="entry name" value="OmpR/PhoB-type_DNA-bd"/>
</dbReference>
<keyword evidence="5" id="KW-0805">Transcription regulation</keyword>
<protein>
    <submittedName>
        <fullName evidence="12">Two component transcriptional regulator, winged helix family</fullName>
    </submittedName>
</protein>
<evidence type="ECO:0000259" key="10">
    <source>
        <dbReference type="PROSITE" id="PS50110"/>
    </source>
</evidence>
<dbReference type="Pfam" id="PF00486">
    <property type="entry name" value="Trans_reg_C"/>
    <property type="match status" value="1"/>
</dbReference>
<dbReference type="AlphaFoldDB" id="A0A1H6BZP9"/>
<dbReference type="Gene3D" id="1.10.10.10">
    <property type="entry name" value="Winged helix-like DNA-binding domain superfamily/Winged helix DNA-binding domain"/>
    <property type="match status" value="1"/>
</dbReference>
<proteinExistence type="predicted"/>